<sequence length="319" mass="37054">MKRIALQTLQGQLKKEISKEDPILPFGPLFSKVFQLRNGSYVKLYDPYFLQHIKQLSPYDIERKIIDAKPVSNVPEIIVPSHAVYNEKNGLFTGYITPAAKGITLNQLDNRLSMKERTDLRQYADLYHLMEDFVKRANQAGFVFPDFCSLDNLYIYGKGNDRNLSMIDYDGMQIGVHPSMSFSTVLGNQNNYFIPKYWDNKKQLFNPNLDIKSLITEYFLMTFNINLAKVGEINPGTGKPVTLDDIFEQIQLDDDDFKHKVWKTFQPNGENEFLGDSVYRLAETHRLTYEKYRLSDIFPLPTELPDKDVVITQKRLIRK</sequence>
<proteinExistence type="predicted"/>
<reference evidence="1" key="2">
    <citation type="journal article" date="2021" name="PeerJ">
        <title>Extensive microbial diversity within the chicken gut microbiome revealed by metagenomics and culture.</title>
        <authorList>
            <person name="Gilroy R."/>
            <person name="Ravi A."/>
            <person name="Getino M."/>
            <person name="Pursley I."/>
            <person name="Horton D.L."/>
            <person name="Alikhan N.F."/>
            <person name="Baker D."/>
            <person name="Gharbi K."/>
            <person name="Hall N."/>
            <person name="Watson M."/>
            <person name="Adriaenssens E.M."/>
            <person name="Foster-Nyarko E."/>
            <person name="Jarju S."/>
            <person name="Secka A."/>
            <person name="Antonio M."/>
            <person name="Oren A."/>
            <person name="Chaudhuri R.R."/>
            <person name="La Ragione R."/>
            <person name="Hildebrand F."/>
            <person name="Pallen M.J."/>
        </authorList>
    </citation>
    <scope>NUCLEOTIDE SEQUENCE</scope>
    <source>
        <strain evidence="1">CHK165-10780</strain>
    </source>
</reference>
<dbReference type="EMBL" id="DVFU01000056">
    <property type="protein sequence ID" value="HIQ64640.1"/>
    <property type="molecule type" value="Genomic_DNA"/>
</dbReference>
<dbReference type="AlphaFoldDB" id="A0A9D1CKB3"/>
<comment type="caution">
    <text evidence="1">The sequence shown here is derived from an EMBL/GenBank/DDBJ whole genome shotgun (WGS) entry which is preliminary data.</text>
</comment>
<organism evidence="1 2">
    <name type="scientific">Candidatus Faecenecus gallistercoris</name>
    <dbReference type="NCBI Taxonomy" id="2840793"/>
    <lineage>
        <taxon>Bacteria</taxon>
        <taxon>Bacillati</taxon>
        <taxon>Bacillota</taxon>
        <taxon>Bacillota incertae sedis</taxon>
        <taxon>Candidatus Faecenecus</taxon>
    </lineage>
</organism>
<evidence type="ECO:0000313" key="1">
    <source>
        <dbReference type="EMBL" id="HIQ64640.1"/>
    </source>
</evidence>
<accession>A0A9D1CKB3</accession>
<gene>
    <name evidence="1" type="ORF">IAC85_02760</name>
</gene>
<protein>
    <submittedName>
        <fullName evidence="1">Uncharacterized protein</fullName>
    </submittedName>
</protein>
<reference evidence="1" key="1">
    <citation type="submission" date="2020-10" db="EMBL/GenBank/DDBJ databases">
        <authorList>
            <person name="Gilroy R."/>
        </authorList>
    </citation>
    <scope>NUCLEOTIDE SEQUENCE</scope>
    <source>
        <strain evidence="1">CHK165-10780</strain>
    </source>
</reference>
<evidence type="ECO:0000313" key="2">
    <source>
        <dbReference type="Proteomes" id="UP000886725"/>
    </source>
</evidence>
<name>A0A9D1CKB3_9FIRM</name>
<dbReference type="Proteomes" id="UP000886725">
    <property type="component" value="Unassembled WGS sequence"/>
</dbReference>